<feature type="compositionally biased region" description="Polar residues" evidence="1">
    <location>
        <begin position="49"/>
        <end position="66"/>
    </location>
</feature>
<feature type="compositionally biased region" description="Polar residues" evidence="1">
    <location>
        <begin position="1"/>
        <end position="11"/>
    </location>
</feature>
<gene>
    <name evidence="2" type="ORF">CDEST_01596</name>
</gene>
<evidence type="ECO:0000256" key="1">
    <source>
        <dbReference type="SAM" id="MobiDB-lite"/>
    </source>
</evidence>
<dbReference type="RefSeq" id="XP_062773806.1">
    <property type="nucleotide sequence ID" value="XM_062917755.1"/>
</dbReference>
<feature type="region of interest" description="Disordered" evidence="1">
    <location>
        <begin position="1"/>
        <end position="136"/>
    </location>
</feature>
<keyword evidence="3" id="KW-1185">Reference proteome</keyword>
<name>A0AAX4HZR5_9PEZI</name>
<dbReference type="AlphaFoldDB" id="A0AAX4HZR5"/>
<dbReference type="EMBL" id="CP137305">
    <property type="protein sequence ID" value="WQF76582.1"/>
    <property type="molecule type" value="Genomic_DNA"/>
</dbReference>
<dbReference type="KEGG" id="cdet:87938099"/>
<feature type="region of interest" description="Disordered" evidence="1">
    <location>
        <begin position="186"/>
        <end position="211"/>
    </location>
</feature>
<feature type="compositionally biased region" description="Basic and acidic residues" evidence="1">
    <location>
        <begin position="105"/>
        <end position="118"/>
    </location>
</feature>
<proteinExistence type="predicted"/>
<reference evidence="3" key="1">
    <citation type="journal article" date="2023" name="bioRxiv">
        <title>Complete genome of the Medicago anthracnose fungus, Colletotrichum destructivum, reveals a mini-chromosome-like region within a core chromosome.</title>
        <authorList>
            <person name="Lapalu N."/>
            <person name="Simon A."/>
            <person name="Lu A."/>
            <person name="Plaumann P.-L."/>
            <person name="Amselem J."/>
            <person name="Pigne S."/>
            <person name="Auger A."/>
            <person name="Koch C."/>
            <person name="Dallery J.-F."/>
            <person name="O'Connell R.J."/>
        </authorList>
    </citation>
    <scope>NUCLEOTIDE SEQUENCE [LARGE SCALE GENOMIC DNA]</scope>
    <source>
        <strain evidence="3">CBS 520.97</strain>
    </source>
</reference>
<evidence type="ECO:0000313" key="2">
    <source>
        <dbReference type="EMBL" id="WQF76582.1"/>
    </source>
</evidence>
<protein>
    <submittedName>
        <fullName evidence="2">Uncharacterized protein</fullName>
    </submittedName>
</protein>
<evidence type="ECO:0000313" key="3">
    <source>
        <dbReference type="Proteomes" id="UP001322277"/>
    </source>
</evidence>
<sequence length="474" mass="53125">MKRGTPKTNTAGFPPPLRGGSPTMSLESGINGDMLRYRLPPSSHPGQLLSGQMNPQSTMSTRQQPVELQWLEQRQQQQQQQPPQAQQFSGQEQDSMSKSVEPTISEDRTRGSEFDKSGDLWAALRSPTPPKGNSQGLVPFNFPYSTDDPKGDYLFPNLLRYHHRYEQETPMHQRTYKHQVHKTNFPVRNKPAGLNMRPTEASTEPSRPRAHADTYQTFPDRVFNPQTVEHGESSGHLAASLFQIASHLGIPEDSALSLDHMQSYISGLKSHANMPPVRPKASRLLTIHRVFDKARHHISDDARESHRTYLDPPQWIEGGTSSTNILMGASPILNVQAYLTKHPEVCFIICRDYAGTSHPTDNEDTDAHGNLMVKHISESIVPVEGHLVSATRKFAIFSASTYLSDTLTHSGSETDDESDTGSSTREFSNEWLEDDTITLSYPYLSFYHARGGSMDAFAKTLSVNELRQFQRVTN</sequence>
<dbReference type="Proteomes" id="UP001322277">
    <property type="component" value="Chromosome 1"/>
</dbReference>
<dbReference type="GeneID" id="87938099"/>
<feature type="region of interest" description="Disordered" evidence="1">
    <location>
        <begin position="408"/>
        <end position="427"/>
    </location>
</feature>
<organism evidence="2 3">
    <name type="scientific">Colletotrichum destructivum</name>
    <dbReference type="NCBI Taxonomy" id="34406"/>
    <lineage>
        <taxon>Eukaryota</taxon>
        <taxon>Fungi</taxon>
        <taxon>Dikarya</taxon>
        <taxon>Ascomycota</taxon>
        <taxon>Pezizomycotina</taxon>
        <taxon>Sordariomycetes</taxon>
        <taxon>Hypocreomycetidae</taxon>
        <taxon>Glomerellales</taxon>
        <taxon>Glomerellaceae</taxon>
        <taxon>Colletotrichum</taxon>
        <taxon>Colletotrichum destructivum species complex</taxon>
    </lineage>
</organism>
<accession>A0AAX4HZR5</accession>
<feature type="compositionally biased region" description="Low complexity" evidence="1">
    <location>
        <begin position="69"/>
        <end position="93"/>
    </location>
</feature>